<dbReference type="OrthoDB" id="9802969at2"/>
<dbReference type="InterPro" id="IPR015955">
    <property type="entry name" value="Lactate_DH/Glyco_Ohase_4_C"/>
</dbReference>
<evidence type="ECO:0000256" key="1">
    <source>
        <dbReference type="ARBA" id="ARBA00006054"/>
    </source>
</evidence>
<reference evidence="10 13" key="1">
    <citation type="journal article" date="2018" name="Vet. Microbiol.">
        <title>Clonal diversity and geographic distribution of methicillin-resistant Staphylococcus pseudintermedius from Australian animals: Discovery of novel sequence types.</title>
        <authorList>
            <person name="Worthing K.A."/>
            <person name="Abraham S."/>
            <person name="Coombs G.W."/>
            <person name="Pang S."/>
            <person name="Saputra S."/>
            <person name="Jordan D."/>
            <person name="Trott D.J."/>
            <person name="Norris J.M."/>
        </authorList>
    </citation>
    <scope>NUCLEOTIDE SEQUENCE [LARGE SCALE GENOMIC DNA]</scope>
    <source>
        <strain evidence="10 13">ST525 1</strain>
    </source>
</reference>
<dbReference type="Gene3D" id="3.90.110.10">
    <property type="entry name" value="Lactate dehydrogenase/glycoside hydrolase, family 4, C-terminal"/>
    <property type="match status" value="1"/>
</dbReference>
<keyword evidence="16" id="KW-1185">Reference proteome</keyword>
<evidence type="ECO:0000259" key="8">
    <source>
        <dbReference type="Pfam" id="PF02866"/>
    </source>
</evidence>
<dbReference type="Proteomes" id="UP000246800">
    <property type="component" value="Unassembled WGS sequence"/>
</dbReference>
<evidence type="ECO:0000313" key="11">
    <source>
        <dbReference type="EMBL" id="QQM98468.1"/>
    </source>
</evidence>
<evidence type="ECO:0000256" key="2">
    <source>
        <dbReference type="ARBA" id="ARBA00023002"/>
    </source>
</evidence>
<feature type="binding site" evidence="5">
    <location>
        <begin position="120"/>
        <end position="122"/>
    </location>
    <ligand>
        <name>NAD(+)</name>
        <dbReference type="ChEBI" id="CHEBI:57540"/>
    </ligand>
</feature>
<keyword evidence="3 5" id="KW-0520">NAD</keyword>
<organism evidence="10 13">
    <name type="scientific">Staphylococcus pseudintermedius</name>
    <dbReference type="NCBI Taxonomy" id="283734"/>
    <lineage>
        <taxon>Bacteria</taxon>
        <taxon>Bacillati</taxon>
        <taxon>Bacillota</taxon>
        <taxon>Bacilli</taxon>
        <taxon>Bacillales</taxon>
        <taxon>Staphylococcaceae</taxon>
        <taxon>Staphylococcus</taxon>
        <taxon>Staphylococcus intermedius group</taxon>
    </lineage>
</organism>
<proteinExistence type="inferred from homology"/>
<dbReference type="PRINTS" id="PR00086">
    <property type="entry name" value="LLDHDRGNASE"/>
</dbReference>
<evidence type="ECO:0000313" key="9">
    <source>
        <dbReference type="EMBL" id="EGQ4384005.1"/>
    </source>
</evidence>
<dbReference type="EMBL" id="QEIT01000011">
    <property type="protein sequence ID" value="PWZ76528.1"/>
    <property type="molecule type" value="Genomic_DNA"/>
</dbReference>
<evidence type="ECO:0000256" key="5">
    <source>
        <dbReference type="PIRSR" id="PIRSR000102-3"/>
    </source>
</evidence>
<dbReference type="EMBL" id="CP066884">
    <property type="protein sequence ID" value="QQM98468.1"/>
    <property type="molecule type" value="Genomic_DNA"/>
</dbReference>
<evidence type="ECO:0000313" key="14">
    <source>
        <dbReference type="Proteomes" id="UP000256409"/>
    </source>
</evidence>
<gene>
    <name evidence="10" type="ORF">DD902_02150</name>
    <name evidence="12" type="ORF">DV961_04785</name>
    <name evidence="9" type="ORF">EGV54_02695</name>
    <name evidence="11" type="ORF">JGZ15_01995</name>
</gene>
<evidence type="ECO:0000313" key="13">
    <source>
        <dbReference type="Proteomes" id="UP000246800"/>
    </source>
</evidence>
<dbReference type="EMBL" id="QQPC01000027">
    <property type="protein sequence ID" value="REA82582.1"/>
    <property type="molecule type" value="Genomic_DNA"/>
</dbReference>
<feature type="binding site" evidence="5">
    <location>
        <position position="97"/>
    </location>
    <ligand>
        <name>NAD(+)</name>
        <dbReference type="ChEBI" id="CHEBI:57540"/>
    </ligand>
</feature>
<accession>A0A166RQ36</accession>
<evidence type="ECO:0000313" key="10">
    <source>
        <dbReference type="EMBL" id="PWZ76528.1"/>
    </source>
</evidence>
<reference evidence="11 15" key="5">
    <citation type="submission" date="2020-12" db="EMBL/GenBank/DDBJ databases">
        <title>Whole genome sequencing and de novo assembly of Staphylococcus pseudintermedius: a novel pangenome approach to unravel pathogenesis of canine pyoderma.</title>
        <authorList>
            <person name="Ferrer L."/>
            <person name="Perez D."/>
            <person name="Fonticoba R."/>
            <person name="Vines J."/>
            <person name="Fabregas N."/>
            <person name="Madronero S."/>
            <person name="Meroni G."/>
            <person name="Martino P."/>
            <person name="Martinez S."/>
            <person name="Cusco A."/>
            <person name="Migura L."/>
            <person name="Francino O."/>
        </authorList>
    </citation>
    <scope>NUCLEOTIDE SEQUENCE [LARGE SCALE GENOMIC DNA]</scope>
    <source>
        <strain evidence="11 15">HSP080</strain>
    </source>
</reference>
<dbReference type="GO" id="GO:0006089">
    <property type="term" value="P:lactate metabolic process"/>
    <property type="evidence" value="ECO:0007669"/>
    <property type="project" value="TreeGrafter"/>
</dbReference>
<name>A0A166RQ36_STAPS</name>
<dbReference type="Proteomes" id="UP000256409">
    <property type="component" value="Unassembled WGS sequence"/>
</dbReference>
<keyword evidence="2 6" id="KW-0560">Oxidoreductase</keyword>
<dbReference type="SUPFAM" id="SSF56327">
    <property type="entry name" value="LDH C-terminal domain-like"/>
    <property type="match status" value="1"/>
</dbReference>
<dbReference type="SUPFAM" id="SSF51735">
    <property type="entry name" value="NAD(P)-binding Rossmann-fold domains"/>
    <property type="match status" value="1"/>
</dbReference>
<dbReference type="GO" id="GO:0004459">
    <property type="term" value="F:L-lactate dehydrogenase (NAD+) activity"/>
    <property type="evidence" value="ECO:0007669"/>
    <property type="project" value="TreeGrafter"/>
</dbReference>
<dbReference type="InterPro" id="IPR001236">
    <property type="entry name" value="Lactate/malate_DH_N"/>
</dbReference>
<dbReference type="InterPro" id="IPR001557">
    <property type="entry name" value="L-lactate/malate_DH"/>
</dbReference>
<reference evidence="9 16" key="4">
    <citation type="submission" date="2018-11" db="EMBL/GenBank/DDBJ databases">
        <authorList>
            <consortium name="Veterinary Laboratory Investigation and Response Network"/>
        </authorList>
    </citation>
    <scope>NUCLEOTIDE SEQUENCE [LARGE SCALE GENOMIC DNA]</scope>
    <source>
        <strain evidence="9 16">SPSE-18-VL-LA-PA-Ryan-0021</strain>
    </source>
</reference>
<dbReference type="GeneID" id="93823720"/>
<dbReference type="InterPro" id="IPR036291">
    <property type="entry name" value="NAD(P)-bd_dom_sf"/>
</dbReference>
<dbReference type="PANTHER" id="PTHR43128:SF16">
    <property type="entry name" value="L-LACTATE DEHYDROGENASE"/>
    <property type="match status" value="1"/>
</dbReference>
<evidence type="ECO:0000313" key="15">
    <source>
        <dbReference type="Proteomes" id="UP000595859"/>
    </source>
</evidence>
<evidence type="ECO:0000256" key="6">
    <source>
        <dbReference type="RuleBase" id="RU003369"/>
    </source>
</evidence>
<feature type="active site" description="Proton acceptor" evidence="4">
    <location>
        <position position="177"/>
    </location>
</feature>
<comment type="similarity">
    <text evidence="1">Belongs to the LDH/MDH superfamily. LDH family.</text>
</comment>
<dbReference type="AlphaFoldDB" id="A0A166RQ36"/>
<dbReference type="RefSeq" id="WP_014613067.1">
    <property type="nucleotide sequence ID" value="NZ_AP019372.1"/>
</dbReference>
<feature type="domain" description="Lactate/malate dehydrogenase N-terminal" evidence="7">
    <location>
        <begin position="4"/>
        <end position="144"/>
    </location>
</feature>
<dbReference type="eggNOG" id="COG0039">
    <property type="taxonomic scope" value="Bacteria"/>
</dbReference>
<dbReference type="Proteomes" id="UP000600220">
    <property type="component" value="Unassembled WGS sequence"/>
</dbReference>
<reference evidence="12" key="2">
    <citation type="journal article" date="2018" name="Vet. Microbiol.">
        <title>Methicillin-resistant staphylococci amongst veterinary personnel, personnel-owned pets, patients and the hospital environment of two small animal veterinary hospitals.</title>
        <authorList>
            <person name="Worthing K.A."/>
            <person name="Brown J."/>
            <person name="Gerber L."/>
            <person name="Abraham S."/>
            <person name="Trott D."/>
            <person name="Norris J.M."/>
        </authorList>
    </citation>
    <scope>NUCLEOTIDE SEQUENCE</scope>
    <source>
        <strain evidence="12">ST496-2</strain>
    </source>
</reference>
<feature type="domain" description="Lactate/malate dehydrogenase C-terminal" evidence="8">
    <location>
        <begin position="147"/>
        <end position="312"/>
    </location>
</feature>
<reference evidence="14" key="3">
    <citation type="journal article" date="2018" name="Vet. Microbiol.">
        <title>Molecular epidemiology of methicillin-resistant staphylococci amongst veterinary personnel, personnel-owned pets, patients and the hospital environment of two companion animal veterinary hospitals.</title>
        <authorList>
            <person name="Worthing K.A."/>
            <person name="Brown J."/>
            <person name="Gerber L."/>
            <person name="Abraham S."/>
            <person name="Trott D."/>
            <person name="Norris J.M."/>
        </authorList>
    </citation>
    <scope>NUCLEOTIDE SEQUENCE [LARGE SCALE GENOMIC DNA]</scope>
    <source>
        <strain evidence="14">ST496-2</strain>
    </source>
</reference>
<evidence type="ECO:0000313" key="16">
    <source>
        <dbReference type="Proteomes" id="UP000600220"/>
    </source>
</evidence>
<evidence type="ECO:0000313" key="12">
    <source>
        <dbReference type="EMBL" id="REA82582.1"/>
    </source>
</evidence>
<dbReference type="Pfam" id="PF02866">
    <property type="entry name" value="Ldh_1_C"/>
    <property type="match status" value="1"/>
</dbReference>
<dbReference type="EMBL" id="AAXKXX010000002">
    <property type="protein sequence ID" value="EGQ4384005.1"/>
    <property type="molecule type" value="Genomic_DNA"/>
</dbReference>
<dbReference type="Proteomes" id="UP000595859">
    <property type="component" value="Chromosome"/>
</dbReference>
<protein>
    <submittedName>
        <fullName evidence="10">Lactate dehydrogenase</fullName>
    </submittedName>
</protein>
<dbReference type="OMA" id="DCCHKVT"/>
<evidence type="ECO:0000259" key="7">
    <source>
        <dbReference type="Pfam" id="PF00056"/>
    </source>
</evidence>
<sequence length="315" mass="35316">MINKVALIGLGRVGSQILTDIQYAGLFQEIILIDTDRDRIEGEALDHEHFQGLSGTHHTRIKVGTYEMLADVDLIIISASIPSNADMADRTKLTAYNTKIIQEIMAQITAVTTSPHIMMISNPVDTMTYIAEVQFNYPHHKIMGTGTMLESTRFRTLIANHYQVDPKNVEAFVIGEHGKTTVPVWSRVRIAGMSLEEYEQLNGATPISKQGIRDQIDKVSFDVMRKKGWTNSAISRVAVDLAEAIFYDENRILPISTVHQNVYDYTNVAFSLPTRVNRDGHHEIFPIQLDAEEKTALDQSVDYIQQAIATAESVK</sequence>
<feature type="binding site" evidence="5">
    <location>
        <begin position="9"/>
        <end position="14"/>
    </location>
    <ligand>
        <name>NAD(+)</name>
        <dbReference type="ChEBI" id="CHEBI:57540"/>
    </ligand>
</feature>
<dbReference type="PANTHER" id="PTHR43128">
    <property type="entry name" value="L-2-HYDROXYCARBOXYLATE DEHYDROGENASE (NAD(P)(+))"/>
    <property type="match status" value="1"/>
</dbReference>
<evidence type="ECO:0000256" key="4">
    <source>
        <dbReference type="PIRSR" id="PIRSR000102-1"/>
    </source>
</evidence>
<dbReference type="Pfam" id="PF00056">
    <property type="entry name" value="Ldh_1_N"/>
    <property type="match status" value="1"/>
</dbReference>
<feature type="binding site" evidence="5">
    <location>
        <position position="34"/>
    </location>
    <ligand>
        <name>NAD(+)</name>
        <dbReference type="ChEBI" id="CHEBI:57540"/>
    </ligand>
</feature>
<dbReference type="Gene3D" id="3.40.50.720">
    <property type="entry name" value="NAD(P)-binding Rossmann-like Domain"/>
    <property type="match status" value="1"/>
</dbReference>
<dbReference type="PIRSF" id="PIRSF000102">
    <property type="entry name" value="Lac_mal_DH"/>
    <property type="match status" value="1"/>
</dbReference>
<evidence type="ECO:0000256" key="3">
    <source>
        <dbReference type="ARBA" id="ARBA00023027"/>
    </source>
</evidence>
<dbReference type="InterPro" id="IPR022383">
    <property type="entry name" value="Lactate/malate_DH_C"/>
</dbReference>